<organism evidence="3 4">
    <name type="scientific">Albimonas donghaensis</name>
    <dbReference type="NCBI Taxonomy" id="356660"/>
    <lineage>
        <taxon>Bacteria</taxon>
        <taxon>Pseudomonadati</taxon>
        <taxon>Pseudomonadota</taxon>
        <taxon>Alphaproteobacteria</taxon>
        <taxon>Rhodobacterales</taxon>
        <taxon>Paracoccaceae</taxon>
        <taxon>Albimonas</taxon>
    </lineage>
</organism>
<proteinExistence type="predicted"/>
<feature type="signal peptide" evidence="2">
    <location>
        <begin position="1"/>
        <end position="23"/>
    </location>
</feature>
<keyword evidence="1" id="KW-0472">Membrane</keyword>
<feature type="chain" id="PRO_5011638816" evidence="2">
    <location>
        <begin position="24"/>
        <end position="57"/>
    </location>
</feature>
<sequence length="57" mass="5669">MITRAAAALSASAMGFVPAAAFAHAGPEGHAHPHGIEVVALAAIAVAAIWAARRALR</sequence>
<feature type="transmembrane region" description="Helical" evidence="1">
    <location>
        <begin position="35"/>
        <end position="52"/>
    </location>
</feature>
<dbReference type="RefSeq" id="WP_176954588.1">
    <property type="nucleotide sequence ID" value="NZ_FNMZ01000001.1"/>
</dbReference>
<evidence type="ECO:0000313" key="3">
    <source>
        <dbReference type="EMBL" id="SDW19356.1"/>
    </source>
</evidence>
<keyword evidence="1" id="KW-0812">Transmembrane</keyword>
<dbReference type="AlphaFoldDB" id="A0A1H2RIR4"/>
<keyword evidence="4" id="KW-1185">Reference proteome</keyword>
<dbReference type="EMBL" id="FNMZ01000001">
    <property type="protein sequence ID" value="SDW19356.1"/>
    <property type="molecule type" value="Genomic_DNA"/>
</dbReference>
<keyword evidence="2" id="KW-0732">Signal</keyword>
<name>A0A1H2RIR4_9RHOB</name>
<evidence type="ECO:0000313" key="4">
    <source>
        <dbReference type="Proteomes" id="UP000199118"/>
    </source>
</evidence>
<evidence type="ECO:0000256" key="2">
    <source>
        <dbReference type="SAM" id="SignalP"/>
    </source>
</evidence>
<reference evidence="3 4" key="1">
    <citation type="submission" date="2016-10" db="EMBL/GenBank/DDBJ databases">
        <authorList>
            <person name="de Groot N.N."/>
        </authorList>
    </citation>
    <scope>NUCLEOTIDE SEQUENCE [LARGE SCALE GENOMIC DNA]</scope>
    <source>
        <strain evidence="3 4">DSM 17890</strain>
    </source>
</reference>
<gene>
    <name evidence="3" type="ORF">SAMN05444336_101377</name>
</gene>
<evidence type="ECO:0000256" key="1">
    <source>
        <dbReference type="SAM" id="Phobius"/>
    </source>
</evidence>
<protein>
    <submittedName>
        <fullName evidence="3">Uncharacterized protein</fullName>
    </submittedName>
</protein>
<dbReference type="STRING" id="356660.SAMN05444336_101377"/>
<accession>A0A1H2RIR4</accession>
<keyword evidence="1" id="KW-1133">Transmembrane helix</keyword>
<dbReference type="Proteomes" id="UP000199118">
    <property type="component" value="Unassembled WGS sequence"/>
</dbReference>